<dbReference type="InParanoid" id="A0A067PQK3"/>
<feature type="region of interest" description="Disordered" evidence="1">
    <location>
        <begin position="1"/>
        <end position="69"/>
    </location>
</feature>
<feature type="compositionally biased region" description="Low complexity" evidence="1">
    <location>
        <begin position="744"/>
        <end position="756"/>
    </location>
</feature>
<feature type="compositionally biased region" description="Basic residues" evidence="1">
    <location>
        <begin position="274"/>
        <end position="295"/>
    </location>
</feature>
<feature type="compositionally biased region" description="Acidic residues" evidence="1">
    <location>
        <begin position="48"/>
        <end position="60"/>
    </location>
</feature>
<dbReference type="Proteomes" id="UP000027265">
    <property type="component" value="Unassembled WGS sequence"/>
</dbReference>
<feature type="compositionally biased region" description="Low complexity" evidence="1">
    <location>
        <begin position="328"/>
        <end position="340"/>
    </location>
</feature>
<dbReference type="AlphaFoldDB" id="A0A067PQK3"/>
<feature type="compositionally biased region" description="Basic and acidic residues" evidence="1">
    <location>
        <begin position="715"/>
        <end position="727"/>
    </location>
</feature>
<dbReference type="OrthoDB" id="3215534at2759"/>
<feature type="region of interest" description="Disordered" evidence="1">
    <location>
        <begin position="322"/>
        <end position="424"/>
    </location>
</feature>
<feature type="compositionally biased region" description="Low complexity" evidence="1">
    <location>
        <begin position="653"/>
        <end position="688"/>
    </location>
</feature>
<evidence type="ECO:0000313" key="3">
    <source>
        <dbReference type="Proteomes" id="UP000027265"/>
    </source>
</evidence>
<organism evidence="2 3">
    <name type="scientific">Jaapia argillacea MUCL 33604</name>
    <dbReference type="NCBI Taxonomy" id="933084"/>
    <lineage>
        <taxon>Eukaryota</taxon>
        <taxon>Fungi</taxon>
        <taxon>Dikarya</taxon>
        <taxon>Basidiomycota</taxon>
        <taxon>Agaricomycotina</taxon>
        <taxon>Agaricomycetes</taxon>
        <taxon>Agaricomycetidae</taxon>
        <taxon>Jaapiales</taxon>
        <taxon>Jaapiaceae</taxon>
        <taxon>Jaapia</taxon>
    </lineage>
</organism>
<dbReference type="EMBL" id="KL197733">
    <property type="protein sequence ID" value="KDQ53587.1"/>
    <property type="molecule type" value="Genomic_DNA"/>
</dbReference>
<protein>
    <submittedName>
        <fullName evidence="2">Uncharacterized protein</fullName>
    </submittedName>
</protein>
<accession>A0A067PQK3</accession>
<feature type="compositionally biased region" description="Polar residues" evidence="1">
    <location>
        <begin position="761"/>
        <end position="777"/>
    </location>
</feature>
<feature type="region of interest" description="Disordered" evidence="1">
    <location>
        <begin position="183"/>
        <end position="305"/>
    </location>
</feature>
<feature type="compositionally biased region" description="Basic residues" evidence="1">
    <location>
        <begin position="151"/>
        <end position="163"/>
    </location>
</feature>
<feature type="compositionally biased region" description="Acidic residues" evidence="1">
    <location>
        <begin position="1"/>
        <end position="11"/>
    </location>
</feature>
<feature type="compositionally biased region" description="Basic and acidic residues" evidence="1">
    <location>
        <begin position="343"/>
        <end position="356"/>
    </location>
</feature>
<dbReference type="STRING" id="933084.A0A067PQK3"/>
<evidence type="ECO:0000313" key="2">
    <source>
        <dbReference type="EMBL" id="KDQ53587.1"/>
    </source>
</evidence>
<feature type="compositionally biased region" description="Polar residues" evidence="1">
    <location>
        <begin position="364"/>
        <end position="374"/>
    </location>
</feature>
<feature type="compositionally biased region" description="Low complexity" evidence="1">
    <location>
        <begin position="204"/>
        <end position="239"/>
    </location>
</feature>
<feature type="compositionally biased region" description="Low complexity" evidence="1">
    <location>
        <begin position="395"/>
        <end position="424"/>
    </location>
</feature>
<feature type="region of interest" description="Disordered" evidence="1">
    <location>
        <begin position="138"/>
        <end position="166"/>
    </location>
</feature>
<reference evidence="3" key="1">
    <citation type="journal article" date="2014" name="Proc. Natl. Acad. Sci. U.S.A.">
        <title>Extensive sampling of basidiomycete genomes demonstrates inadequacy of the white-rot/brown-rot paradigm for wood decay fungi.</title>
        <authorList>
            <person name="Riley R."/>
            <person name="Salamov A.A."/>
            <person name="Brown D.W."/>
            <person name="Nagy L.G."/>
            <person name="Floudas D."/>
            <person name="Held B.W."/>
            <person name="Levasseur A."/>
            <person name="Lombard V."/>
            <person name="Morin E."/>
            <person name="Otillar R."/>
            <person name="Lindquist E.A."/>
            <person name="Sun H."/>
            <person name="LaButti K.M."/>
            <person name="Schmutz J."/>
            <person name="Jabbour D."/>
            <person name="Luo H."/>
            <person name="Baker S.E."/>
            <person name="Pisabarro A.G."/>
            <person name="Walton J.D."/>
            <person name="Blanchette R.A."/>
            <person name="Henrissat B."/>
            <person name="Martin F."/>
            <person name="Cullen D."/>
            <person name="Hibbett D.S."/>
            <person name="Grigoriev I.V."/>
        </authorList>
    </citation>
    <scope>NUCLEOTIDE SEQUENCE [LARGE SCALE GENOMIC DNA]</scope>
    <source>
        <strain evidence="3">MUCL 33604</strain>
    </source>
</reference>
<feature type="region of interest" description="Disordered" evidence="1">
    <location>
        <begin position="547"/>
        <end position="780"/>
    </location>
</feature>
<feature type="compositionally biased region" description="Basic and acidic residues" evidence="1">
    <location>
        <begin position="12"/>
        <end position="27"/>
    </location>
</feature>
<sequence>MSDREGEDDGGEIGRGRKSRGVDDSSSSRESSPKGYFTKPIHSLSPISDDEGIVIPEDPDASPPPSAVQPIIRQAVAFAADMPKEGVVTYKATIEPPSAGTFLPGQAVDVPQPPKPPSMFPVPALVPYAPPVQKHTIPFPGMATLNPTPKPKPKKASGRKKKHFNDAFVEQTDKFRLYHYENDPKSAVPVEQPLTGPYGSLYRGTGTSSHSAPSTSSRQASASGSQSTSTSLGASSSTSDYFSSLGDAASPDAGTEAGISYASSSTVKSSSSRGKGKAKAAGRPSKKKKDGHSHSHSQSSSKDGAEYDFSKYYRFDYDKQKLITTGYRPDSPSRPASSSSRGKKSDRDQQFCRDDVGLGIFDSPSPSNTVNSLQEARGGTPVGGEYQSEPGPGGSAAAEPNSSSSATPNPSSSTNKAASSSGSTPGLRILTLLIEDHRSREKVDPQLAEVRVPLRQADTPEDGYWANAQDVCTQLQEGPTRIDGPARAFCFRGKYRQFFLRVGLDNVDKITPQNLSVSKERTLEVFVEKLPPIDGEVPPPFLAVEEANSDTETMNSPSRDPYAPIDPVKNRHQYITDPPGPDYPRTRPAYITDPTPPNYMAARSPYVTDPPTPNYPGVRSPYVTDPPPPHSPYPRGYSGVDPISSVPQKRQRGSGSSHVSSGPYSQHNSLPYSYSPSPSTSHTPYGSPAYDPRSPSPATYHSGLGNAPPKKSKTAAKDPTQDGRHYDGSVSAGNMYSWPPPAGPSAAPGATQPTGPRFYPTQITPYAPPNTSTNSAPTGYPPPNKEEIHQIVVSYVKPRIEADTDWIPYVQTKSRVLTATEIVAQYQFVQKQVNIFCGATTPSSLPGAPNQNIGRSHVLKALNLSHQFGAECAETLKLIAFYGPGGTRYVDSRVVDLMNERPGKGPLTPGNTPKKLLNLLREIDDDWKTDHPEDD</sequence>
<evidence type="ECO:0000256" key="1">
    <source>
        <dbReference type="SAM" id="MobiDB-lite"/>
    </source>
</evidence>
<gene>
    <name evidence="2" type="ORF">JAAARDRAFT_197391</name>
</gene>
<dbReference type="HOGENOM" id="CLU_019707_0_0_1"/>
<proteinExistence type="predicted"/>
<name>A0A067PQK3_9AGAM</name>
<keyword evidence="3" id="KW-1185">Reference proteome</keyword>
<feature type="compositionally biased region" description="Low complexity" evidence="1">
    <location>
        <begin position="262"/>
        <end position="273"/>
    </location>
</feature>